<accession>A0A260YUJ8</accession>
<reference evidence="1" key="1">
    <citation type="submission" date="2017-08" db="EMBL/GenBank/DDBJ databases">
        <authorList>
            <person name="de Groot N.N."/>
        </authorList>
    </citation>
    <scope>NUCLEOTIDE SEQUENCE [LARGE SCALE GENOMIC DNA]</scope>
    <source>
        <strain evidence="1">PX439</strain>
    </source>
</reference>
<dbReference type="GO" id="GO:0061630">
    <property type="term" value="F:ubiquitin protein ligase activity"/>
    <property type="evidence" value="ECO:0007669"/>
    <property type="project" value="UniProtKB-UniRule"/>
</dbReference>
<dbReference type="InterPro" id="IPR001841">
    <property type="entry name" value="Znf_RING"/>
</dbReference>
<evidence type="ECO:0000313" key="1">
    <source>
        <dbReference type="EMBL" id="OZF76829.1"/>
    </source>
</evidence>
<dbReference type="GO" id="GO:0051865">
    <property type="term" value="P:protein autoubiquitination"/>
    <property type="evidence" value="ECO:0007669"/>
    <property type="project" value="UniProtKB-UniRule"/>
</dbReference>
<dbReference type="InterPro" id="IPR033509">
    <property type="entry name" value="RNF146"/>
</dbReference>
<dbReference type="GO" id="GO:0005634">
    <property type="term" value="C:nucleus"/>
    <property type="evidence" value="ECO:0007669"/>
    <property type="project" value="TreeGrafter"/>
</dbReference>
<gene>
    <name evidence="1" type="ORF">FL82_19636</name>
</gene>
<dbReference type="GO" id="GO:0005829">
    <property type="term" value="C:cytosol"/>
    <property type="evidence" value="ECO:0007669"/>
    <property type="project" value="UniProtKB-SubCell"/>
</dbReference>
<dbReference type="SMART" id="SM00184">
    <property type="entry name" value="RING"/>
    <property type="match status" value="1"/>
</dbReference>
<dbReference type="InterPro" id="IPR017907">
    <property type="entry name" value="Znf_RING_CS"/>
</dbReference>
<dbReference type="Pfam" id="PF02825">
    <property type="entry name" value="WWE"/>
    <property type="match status" value="1"/>
</dbReference>
<comment type="caution">
    <text evidence="1">The sequence shown here is derived from an EMBL/GenBank/DDBJ whole genome shotgun (WGS) entry which is preliminary data.</text>
</comment>
<dbReference type="Gene3D" id="3.30.720.50">
    <property type="match status" value="1"/>
</dbReference>
<dbReference type="InterPro" id="IPR004170">
    <property type="entry name" value="WWE_dom"/>
</dbReference>
<dbReference type="EMBL" id="NMWX01000712">
    <property type="protein sequence ID" value="OZF76829.1"/>
    <property type="molecule type" value="Genomic_DNA"/>
</dbReference>
<dbReference type="InterPro" id="IPR037197">
    <property type="entry name" value="WWE_dom_sf"/>
</dbReference>
<dbReference type="CTD" id="9826870"/>
<dbReference type="eggNOG" id="KOG0824">
    <property type="taxonomic scope" value="Eukaryota"/>
</dbReference>
<organism evidence="1 2">
    <name type="scientific">Caenorhabditis remanei</name>
    <name type="common">Caenorhabditis vulgaris</name>
    <dbReference type="NCBI Taxonomy" id="31234"/>
    <lineage>
        <taxon>Eukaryota</taxon>
        <taxon>Metazoa</taxon>
        <taxon>Ecdysozoa</taxon>
        <taxon>Nematoda</taxon>
        <taxon>Chromadorea</taxon>
        <taxon>Rhabditida</taxon>
        <taxon>Rhabditina</taxon>
        <taxon>Rhabditomorpha</taxon>
        <taxon>Rhabditoidea</taxon>
        <taxon>Rhabditidae</taxon>
        <taxon>Peloderinae</taxon>
        <taxon>Caenorhabditis</taxon>
    </lineage>
</organism>
<evidence type="ECO:0000313" key="2">
    <source>
        <dbReference type="Proteomes" id="UP000216624"/>
    </source>
</evidence>
<protein>
    <submittedName>
        <fullName evidence="1">Uncharacterized protein</fullName>
    </submittedName>
</protein>
<dbReference type="PANTHER" id="PTHR13417">
    <property type="entry name" value="E3 UBIQUITIN-PROTEIN LIGASE RNF146"/>
    <property type="match status" value="1"/>
</dbReference>
<feature type="non-terminal residue" evidence="1">
    <location>
        <position position="1"/>
    </location>
</feature>
<proteinExistence type="predicted"/>
<dbReference type="HOGENOM" id="CLU_100726_1_0_1"/>
<dbReference type="CDD" id="cd16564">
    <property type="entry name" value="RING-HC_RNF222"/>
    <property type="match status" value="1"/>
</dbReference>
<dbReference type="Proteomes" id="UP000216624">
    <property type="component" value="Unassembled WGS sequence"/>
</dbReference>
<dbReference type="GO" id="GO:0072572">
    <property type="term" value="F:poly-ADP-D-ribose binding"/>
    <property type="evidence" value="ECO:0007669"/>
    <property type="project" value="UniProtKB-UniRule"/>
</dbReference>
<keyword evidence="2" id="KW-1185">Reference proteome</keyword>
<dbReference type="OrthoDB" id="10065815at2759"/>
<dbReference type="InterPro" id="IPR013083">
    <property type="entry name" value="Znf_RING/FYVE/PHD"/>
</dbReference>
<name>A0A260YUJ8_CAERE</name>
<dbReference type="GO" id="GO:0006511">
    <property type="term" value="P:ubiquitin-dependent protein catabolic process"/>
    <property type="evidence" value="ECO:0007669"/>
    <property type="project" value="UniProtKB-UniRule"/>
</dbReference>
<dbReference type="GO" id="GO:0016055">
    <property type="term" value="P:Wnt signaling pathway"/>
    <property type="evidence" value="ECO:0007669"/>
    <property type="project" value="InterPro"/>
</dbReference>
<dbReference type="InterPro" id="IPR018123">
    <property type="entry name" value="WWE-dom_subgr"/>
</dbReference>
<dbReference type="OMA" id="TEVTICG"/>
<dbReference type="STRING" id="31234.E3N1Q3"/>
<dbReference type="PANTHER" id="PTHR13417:SF2">
    <property type="entry name" value="E3 UBIQUITIN-PROTEIN LIGASE RNF146"/>
    <property type="match status" value="1"/>
</dbReference>
<dbReference type="SUPFAM" id="SSF117839">
    <property type="entry name" value="WWE domain"/>
    <property type="match status" value="1"/>
</dbReference>
<dbReference type="PROSITE" id="PS00518">
    <property type="entry name" value="ZF_RING_1"/>
    <property type="match status" value="1"/>
</dbReference>
<dbReference type="KEGG" id="crq:GCK72_001483"/>
<dbReference type="GO" id="GO:0008270">
    <property type="term" value="F:zinc ion binding"/>
    <property type="evidence" value="ECO:0007669"/>
    <property type="project" value="UniProtKB-UniRule"/>
</dbReference>
<dbReference type="SUPFAM" id="SSF57850">
    <property type="entry name" value="RING/U-box"/>
    <property type="match status" value="1"/>
</dbReference>
<dbReference type="PROSITE" id="PS50089">
    <property type="entry name" value="ZF_RING_2"/>
    <property type="match status" value="1"/>
</dbReference>
<dbReference type="Gene3D" id="3.30.40.10">
    <property type="entry name" value="Zinc/RING finger domain, C3HC4 (zinc finger)"/>
    <property type="match status" value="1"/>
</dbReference>
<dbReference type="SMART" id="SM00678">
    <property type="entry name" value="WWE"/>
    <property type="match status" value="1"/>
</dbReference>
<dbReference type="PROSITE" id="PS50918">
    <property type="entry name" value="WWE"/>
    <property type="match status" value="1"/>
</dbReference>
<sequence>MNSITPNRQQSINAAIDKECPVCHCEMVLPTAIPACGHKFCFICLKGVSIAALGGCPICRGPIDAGIFEKPSQSLNLKMVLTDSGAPSTSNATDRDVKQEPVDEDVKPDVNALNAAMNMPAPSKMYWLYHGRQQGWWRFDPRTEKDIEEAFVSQMPITEVTICGQSYIIDFAKMSQYPKTQRGSTRHVKRVDSDEFDRMNIKGMAGVYAAT</sequence>